<dbReference type="Gene3D" id="1.10.3210.10">
    <property type="entry name" value="Hypothetical protein af1432"/>
    <property type="match status" value="1"/>
</dbReference>
<dbReference type="SUPFAM" id="SSF109604">
    <property type="entry name" value="HD-domain/PDEase-like"/>
    <property type="match status" value="1"/>
</dbReference>
<evidence type="ECO:0000313" key="2">
    <source>
        <dbReference type="Proteomes" id="UP000254133"/>
    </source>
</evidence>
<organism evidence="1 2">
    <name type="scientific">Moraxella bovis</name>
    <dbReference type="NCBI Taxonomy" id="476"/>
    <lineage>
        <taxon>Bacteria</taxon>
        <taxon>Pseudomonadati</taxon>
        <taxon>Pseudomonadota</taxon>
        <taxon>Gammaproteobacteria</taxon>
        <taxon>Moraxellales</taxon>
        <taxon>Moraxellaceae</taxon>
        <taxon>Moraxella</taxon>
    </lineage>
</organism>
<name>A0A378PX21_MORBO</name>
<protein>
    <submittedName>
        <fullName evidence="1">Guanosine polyphosphate pyrophosphohydrolases/synthetases</fullName>
    </submittedName>
</protein>
<gene>
    <name evidence="1" type="ORF">NCTC9426_01340</name>
</gene>
<dbReference type="EMBL" id="UGPZ01000002">
    <property type="protein sequence ID" value="STY91292.1"/>
    <property type="molecule type" value="Genomic_DNA"/>
</dbReference>
<dbReference type="AlphaFoldDB" id="A0A378PX21"/>
<dbReference type="RefSeq" id="WP_115369199.1">
    <property type="nucleotide sequence ID" value="NZ_UGPZ01000002.1"/>
</dbReference>
<evidence type="ECO:0000313" key="1">
    <source>
        <dbReference type="EMBL" id="STY91292.1"/>
    </source>
</evidence>
<dbReference type="Proteomes" id="UP000254133">
    <property type="component" value="Unassembled WGS sequence"/>
</dbReference>
<dbReference type="GO" id="GO:0016787">
    <property type="term" value="F:hydrolase activity"/>
    <property type="evidence" value="ECO:0007669"/>
    <property type="project" value="UniProtKB-KW"/>
</dbReference>
<keyword evidence="1" id="KW-0378">Hydrolase</keyword>
<reference evidence="1 2" key="1">
    <citation type="submission" date="2018-06" db="EMBL/GenBank/DDBJ databases">
        <authorList>
            <consortium name="Pathogen Informatics"/>
            <person name="Doyle S."/>
        </authorList>
    </citation>
    <scope>NUCLEOTIDE SEQUENCE [LARGE SCALE GENOMIC DNA]</scope>
    <source>
        <strain evidence="1 2">NCTC9426</strain>
    </source>
</reference>
<proteinExistence type="predicted"/>
<accession>A0A378PX21</accession>
<sequence length="219" mass="25173">MRVERYHACASFVKELHKNQVDKGGSPYYHHLYEVADNAKRICEQLAISDENFIFDCMEIGFLHDSVEDCGLSYDVIQANYGETVVNGVRLMTKPHSDNDTAFNKNCLFKQNYVDYLVRLYQHYLDGKEVAFKAMIVKLSDLKSNLNYQRLGVQSIDELNQKQLKNLLKYHTACQSLASIIFDKKLIGIDAFKTQLLSAEFSDNIDIDCLKQSIHQIIS</sequence>